<evidence type="ECO:0000313" key="12">
    <source>
        <dbReference type="EMBL" id="AQQ53007.1"/>
    </source>
</evidence>
<dbReference type="GO" id="GO:0005886">
    <property type="term" value="C:plasma membrane"/>
    <property type="evidence" value="ECO:0007669"/>
    <property type="project" value="UniProtKB-SubCell"/>
</dbReference>
<dbReference type="PIRSF" id="PIRSF029928">
    <property type="entry name" value="Late_competence_ComGC"/>
    <property type="match status" value="1"/>
</dbReference>
<dbReference type="PANTHER" id="PTHR30093:SF2">
    <property type="entry name" value="TYPE II SECRETION SYSTEM PROTEIN H"/>
    <property type="match status" value="1"/>
</dbReference>
<comment type="subunit">
    <text evidence="10">Homodimer.</text>
</comment>
<keyword evidence="6 10" id="KW-1133">Transmembrane helix</keyword>
<organism evidence="12 13">
    <name type="scientific">Planococcus lenghuensis</name>
    <dbReference type="NCBI Taxonomy" id="2213202"/>
    <lineage>
        <taxon>Bacteria</taxon>
        <taxon>Bacillati</taxon>
        <taxon>Bacillota</taxon>
        <taxon>Bacilli</taxon>
        <taxon>Bacillales</taxon>
        <taxon>Caryophanaceae</taxon>
        <taxon>Planococcus</taxon>
    </lineage>
</organism>
<dbReference type="InterPro" id="IPR045584">
    <property type="entry name" value="Pilin-like"/>
</dbReference>
<dbReference type="GO" id="GO:0015627">
    <property type="term" value="C:type II protein secretion system complex"/>
    <property type="evidence" value="ECO:0007669"/>
    <property type="project" value="InterPro"/>
</dbReference>
<dbReference type="OrthoDB" id="1798043at2"/>
<dbReference type="NCBIfam" id="NF040999">
    <property type="entry name" value="pilin_ComGC"/>
    <property type="match status" value="1"/>
</dbReference>
<protein>
    <recommendedName>
        <fullName evidence="10">ComG operon protein 3</fullName>
    </recommendedName>
</protein>
<comment type="similarity">
    <text evidence="9 10">Belongs to the ComGC family.</text>
</comment>
<evidence type="ECO:0000256" key="1">
    <source>
        <dbReference type="ARBA" id="ARBA00004162"/>
    </source>
</evidence>
<accession>A0A1Q2KYY3</accession>
<evidence type="ECO:0000256" key="9">
    <source>
        <dbReference type="ARBA" id="ARBA00043982"/>
    </source>
</evidence>
<feature type="modified residue" description="N-methylphenylalanine" evidence="11">
    <location>
        <position position="10"/>
    </location>
</feature>
<dbReference type="Proteomes" id="UP000188184">
    <property type="component" value="Chromosome"/>
</dbReference>
<dbReference type="NCBIfam" id="TIGR02532">
    <property type="entry name" value="IV_pilin_GFxxxE"/>
    <property type="match status" value="1"/>
</dbReference>
<dbReference type="InterPro" id="IPR012902">
    <property type="entry name" value="N_methyl_site"/>
</dbReference>
<evidence type="ECO:0000256" key="5">
    <source>
        <dbReference type="ARBA" id="ARBA00022692"/>
    </source>
</evidence>
<evidence type="ECO:0000256" key="7">
    <source>
        <dbReference type="ARBA" id="ARBA00023136"/>
    </source>
</evidence>
<comment type="subcellular location">
    <subcellularLocation>
        <location evidence="1">Cell membrane</location>
        <topology evidence="1">Single-pass membrane protein</topology>
    </subcellularLocation>
    <subcellularLocation>
        <location evidence="2">Cell surface</location>
    </subcellularLocation>
</comment>
<dbReference type="AlphaFoldDB" id="A0A1Q2KYY3"/>
<evidence type="ECO:0000256" key="4">
    <source>
        <dbReference type="ARBA" id="ARBA00022481"/>
    </source>
</evidence>
<dbReference type="PRINTS" id="PR00813">
    <property type="entry name" value="BCTERIALGSPG"/>
</dbReference>
<keyword evidence="4 11" id="KW-0488">Methylation</keyword>
<dbReference type="EMBL" id="CP019640">
    <property type="protein sequence ID" value="AQQ53007.1"/>
    <property type="molecule type" value="Genomic_DNA"/>
</dbReference>
<keyword evidence="7 10" id="KW-0472">Membrane</keyword>
<dbReference type="Gene3D" id="3.30.700.10">
    <property type="entry name" value="Glycoprotein, Type 4 Pilin"/>
    <property type="match status" value="1"/>
</dbReference>
<dbReference type="InterPro" id="IPR016940">
    <property type="entry name" value="ComGC"/>
</dbReference>
<dbReference type="InterPro" id="IPR000983">
    <property type="entry name" value="Bac_GSPG_pilin"/>
</dbReference>
<evidence type="ECO:0000256" key="11">
    <source>
        <dbReference type="PIRSR" id="PIRSR029928-50"/>
    </source>
</evidence>
<dbReference type="PROSITE" id="PS00409">
    <property type="entry name" value="PROKAR_NTER_METHYL"/>
    <property type="match status" value="1"/>
</dbReference>
<keyword evidence="3 10" id="KW-1003">Cell membrane</keyword>
<proteinExistence type="inferred from homology"/>
<reference evidence="12 13" key="1">
    <citation type="submission" date="2017-02" db="EMBL/GenBank/DDBJ databases">
        <title>The complete genomic sequence of a novel cold adapted crude oil-degrading bacterium Planococcus qaidamina Y42.</title>
        <authorList>
            <person name="Yang R."/>
        </authorList>
    </citation>
    <scope>NUCLEOTIDE SEQUENCE [LARGE SCALE GENOMIC DNA]</scope>
    <source>
        <strain evidence="12 13">Y42</strain>
    </source>
</reference>
<evidence type="ECO:0000256" key="10">
    <source>
        <dbReference type="PIRNR" id="PIRNR029928"/>
    </source>
</evidence>
<dbReference type="GO" id="GO:0009986">
    <property type="term" value="C:cell surface"/>
    <property type="evidence" value="ECO:0007669"/>
    <property type="project" value="UniProtKB-SubCell"/>
</dbReference>
<keyword evidence="13" id="KW-1185">Reference proteome</keyword>
<keyword evidence="8 10" id="KW-0178">Competence</keyword>
<evidence type="ECO:0000256" key="6">
    <source>
        <dbReference type="ARBA" id="ARBA00022989"/>
    </source>
</evidence>
<name>A0A1Q2KYY3_9BACL</name>
<dbReference type="Pfam" id="PF07963">
    <property type="entry name" value="N_methyl"/>
    <property type="match status" value="1"/>
</dbReference>
<dbReference type="KEGG" id="pmar:B0X71_07820"/>
<dbReference type="GO" id="GO:0030420">
    <property type="term" value="P:establishment of competence for transformation"/>
    <property type="evidence" value="ECO:0007669"/>
    <property type="project" value="UniProtKB-UniRule"/>
</dbReference>
<keyword evidence="10" id="KW-0813">Transport</keyword>
<evidence type="ECO:0000313" key="13">
    <source>
        <dbReference type="Proteomes" id="UP000188184"/>
    </source>
</evidence>
<evidence type="ECO:0000256" key="2">
    <source>
        <dbReference type="ARBA" id="ARBA00004241"/>
    </source>
</evidence>
<evidence type="ECO:0000256" key="8">
    <source>
        <dbReference type="ARBA" id="ARBA00023287"/>
    </source>
</evidence>
<feature type="propeptide" id="PRO_5035538096" evidence="11">
    <location>
        <begin position="1"/>
        <end position="9"/>
    </location>
</feature>
<dbReference type="PANTHER" id="PTHR30093">
    <property type="entry name" value="GENERAL SECRETION PATHWAY PROTEIN G"/>
    <property type="match status" value="1"/>
</dbReference>
<comment type="function">
    <text evidence="10">Required for transformation and DNA binding.</text>
</comment>
<sequence>MKQLKKQGGFTLIEMLIVLLIISVLIAIAIPNVTKQTASVDEKGCKAFVQMVQGQVESYRMDLKKVPAITDLVSGGYLKTDETSCPNGTAIAIAADGTVSAVEAAAGQ</sequence>
<evidence type="ECO:0000256" key="3">
    <source>
        <dbReference type="ARBA" id="ARBA00022475"/>
    </source>
</evidence>
<feature type="transmembrane region" description="Helical" evidence="10">
    <location>
        <begin position="12"/>
        <end position="30"/>
    </location>
</feature>
<feature type="chain" id="PRO_5035538095" description="ComG operon protein 3" evidence="11">
    <location>
        <begin position="10"/>
        <end position="108"/>
    </location>
</feature>
<dbReference type="GO" id="GO:0015628">
    <property type="term" value="P:protein secretion by the type II secretion system"/>
    <property type="evidence" value="ECO:0007669"/>
    <property type="project" value="InterPro"/>
</dbReference>
<dbReference type="RefSeq" id="WP_077588888.1">
    <property type="nucleotide sequence ID" value="NZ_CP019640.1"/>
</dbReference>
<dbReference type="SUPFAM" id="SSF54523">
    <property type="entry name" value="Pili subunits"/>
    <property type="match status" value="1"/>
</dbReference>
<gene>
    <name evidence="12" type="ORF">B0X71_07820</name>
</gene>
<keyword evidence="5 10" id="KW-0812">Transmembrane</keyword>